<dbReference type="AlphaFoldDB" id="A0AA36HH93"/>
<keyword evidence="2" id="KW-1185">Reference proteome</keyword>
<organism evidence="1 2">
    <name type="scientific">Cylicocyclus nassatus</name>
    <name type="common">Nematode worm</name>
    <dbReference type="NCBI Taxonomy" id="53992"/>
    <lineage>
        <taxon>Eukaryota</taxon>
        <taxon>Metazoa</taxon>
        <taxon>Ecdysozoa</taxon>
        <taxon>Nematoda</taxon>
        <taxon>Chromadorea</taxon>
        <taxon>Rhabditida</taxon>
        <taxon>Rhabditina</taxon>
        <taxon>Rhabditomorpha</taxon>
        <taxon>Strongyloidea</taxon>
        <taxon>Strongylidae</taxon>
        <taxon>Cylicocyclus</taxon>
    </lineage>
</organism>
<comment type="caution">
    <text evidence="1">The sequence shown here is derived from an EMBL/GenBank/DDBJ whole genome shotgun (WGS) entry which is preliminary data.</text>
</comment>
<gene>
    <name evidence="1" type="ORF">CYNAS_LOCUS22168</name>
</gene>
<name>A0AA36HH93_CYLNA</name>
<dbReference type="EMBL" id="CATQJL010000326">
    <property type="protein sequence ID" value="CAJ0610185.1"/>
    <property type="molecule type" value="Genomic_DNA"/>
</dbReference>
<protein>
    <submittedName>
        <fullName evidence="1">Uncharacterized protein</fullName>
    </submittedName>
</protein>
<evidence type="ECO:0000313" key="1">
    <source>
        <dbReference type="EMBL" id="CAJ0610185.1"/>
    </source>
</evidence>
<accession>A0AA36HH93</accession>
<sequence length="68" mass="8216">MRIKQRRFPWKDVWIEKLGGVEKARNRCATWCLDKNDAFLPRRVRRISSTVSWSYVNDDALLEVRNQH</sequence>
<reference evidence="1" key="1">
    <citation type="submission" date="2023-07" db="EMBL/GenBank/DDBJ databases">
        <authorList>
            <consortium name="CYATHOMIX"/>
        </authorList>
    </citation>
    <scope>NUCLEOTIDE SEQUENCE</scope>
    <source>
        <strain evidence="1">N/A</strain>
    </source>
</reference>
<proteinExistence type="predicted"/>
<dbReference type="Proteomes" id="UP001176961">
    <property type="component" value="Unassembled WGS sequence"/>
</dbReference>
<evidence type="ECO:0000313" key="2">
    <source>
        <dbReference type="Proteomes" id="UP001176961"/>
    </source>
</evidence>